<dbReference type="GO" id="GO:0005840">
    <property type="term" value="C:ribosome"/>
    <property type="evidence" value="ECO:0007669"/>
    <property type="project" value="InterPro"/>
</dbReference>
<name>A0A5D0RF36_9FLAO</name>
<comment type="caution">
    <text evidence="1">The sequence shown here is derived from an EMBL/GenBank/DDBJ whole genome shotgun (WGS) entry which is preliminary data.</text>
</comment>
<accession>A0A5D0RF36</accession>
<keyword evidence="2" id="KW-1185">Reference proteome</keyword>
<dbReference type="Pfam" id="PF00832">
    <property type="entry name" value="Ribosomal_L39"/>
    <property type="match status" value="1"/>
</dbReference>
<evidence type="ECO:0000313" key="1">
    <source>
        <dbReference type="EMBL" id="TYB79953.1"/>
    </source>
</evidence>
<dbReference type="InterPro" id="IPR000077">
    <property type="entry name" value="Ribosomal_eL39"/>
</dbReference>
<gene>
    <name evidence="1" type="ORF">ES674_08530</name>
</gene>
<reference evidence="1 2" key="1">
    <citation type="submission" date="2019-08" db="EMBL/GenBank/DDBJ databases">
        <title>Genomes of Antarctic Bizionia species.</title>
        <authorList>
            <person name="Bowman J.P."/>
        </authorList>
    </citation>
    <scope>NUCLEOTIDE SEQUENCE [LARGE SCALE GENOMIC DNA]</scope>
    <source>
        <strain evidence="1 2">ADA-4</strain>
    </source>
</reference>
<sequence length="33" mass="4029">MVISITEYTVKFHVKFRHWRHSKLLTDNYFSGS</sequence>
<evidence type="ECO:0000313" key="2">
    <source>
        <dbReference type="Proteomes" id="UP000323720"/>
    </source>
</evidence>
<dbReference type="GO" id="GO:0003735">
    <property type="term" value="F:structural constituent of ribosome"/>
    <property type="evidence" value="ECO:0007669"/>
    <property type="project" value="InterPro"/>
</dbReference>
<dbReference type="AlphaFoldDB" id="A0A5D0RF36"/>
<dbReference type="Proteomes" id="UP000323720">
    <property type="component" value="Unassembled WGS sequence"/>
</dbReference>
<dbReference type="GO" id="GO:0006412">
    <property type="term" value="P:translation"/>
    <property type="evidence" value="ECO:0007669"/>
    <property type="project" value="InterPro"/>
</dbReference>
<protein>
    <submittedName>
        <fullName evidence="1">Uncharacterized protein</fullName>
    </submittedName>
</protein>
<dbReference type="EMBL" id="VSKK01000001">
    <property type="protein sequence ID" value="TYB79953.1"/>
    <property type="molecule type" value="Genomic_DNA"/>
</dbReference>
<proteinExistence type="predicted"/>
<organism evidence="1 2">
    <name type="scientific">Bizionia myxarmorum</name>
    <dbReference type="NCBI Taxonomy" id="291186"/>
    <lineage>
        <taxon>Bacteria</taxon>
        <taxon>Pseudomonadati</taxon>
        <taxon>Bacteroidota</taxon>
        <taxon>Flavobacteriia</taxon>
        <taxon>Flavobacteriales</taxon>
        <taxon>Flavobacteriaceae</taxon>
        <taxon>Bizionia</taxon>
    </lineage>
</organism>